<feature type="signal peptide" evidence="1">
    <location>
        <begin position="1"/>
        <end position="24"/>
    </location>
</feature>
<name>A0ABY7DU34_MYAAR</name>
<dbReference type="Gene3D" id="1.20.1280.50">
    <property type="match status" value="1"/>
</dbReference>
<feature type="domain" description="F-box" evidence="2">
    <location>
        <begin position="3"/>
        <end position="49"/>
    </location>
</feature>
<proteinExistence type="predicted"/>
<dbReference type="InterPro" id="IPR001810">
    <property type="entry name" value="F-box_dom"/>
</dbReference>
<organism evidence="3 4">
    <name type="scientific">Mya arenaria</name>
    <name type="common">Soft-shell clam</name>
    <dbReference type="NCBI Taxonomy" id="6604"/>
    <lineage>
        <taxon>Eukaryota</taxon>
        <taxon>Metazoa</taxon>
        <taxon>Spiralia</taxon>
        <taxon>Lophotrochozoa</taxon>
        <taxon>Mollusca</taxon>
        <taxon>Bivalvia</taxon>
        <taxon>Autobranchia</taxon>
        <taxon>Heteroconchia</taxon>
        <taxon>Euheterodonta</taxon>
        <taxon>Imparidentia</taxon>
        <taxon>Neoheterodontei</taxon>
        <taxon>Myida</taxon>
        <taxon>Myoidea</taxon>
        <taxon>Myidae</taxon>
        <taxon>Mya</taxon>
    </lineage>
</organism>
<dbReference type="Proteomes" id="UP001164746">
    <property type="component" value="Chromosome 3"/>
</dbReference>
<dbReference type="Gene3D" id="3.80.10.10">
    <property type="entry name" value="Ribonuclease Inhibitor"/>
    <property type="match status" value="1"/>
</dbReference>
<dbReference type="PANTHER" id="PTHR20933">
    <property type="entry name" value="F-BOX ONLY PROTEIN 33"/>
    <property type="match status" value="1"/>
</dbReference>
<evidence type="ECO:0000259" key="2">
    <source>
        <dbReference type="PROSITE" id="PS50181"/>
    </source>
</evidence>
<dbReference type="InterPro" id="IPR036047">
    <property type="entry name" value="F-box-like_dom_sf"/>
</dbReference>
<keyword evidence="1" id="KW-0732">Signal</keyword>
<dbReference type="CDD" id="cd22104">
    <property type="entry name" value="F-box_FBXO33"/>
    <property type="match status" value="1"/>
</dbReference>
<dbReference type="PROSITE" id="PS50181">
    <property type="entry name" value="FBOX"/>
    <property type="match status" value="1"/>
</dbReference>
<accession>A0ABY7DU34</accession>
<reference evidence="3" key="1">
    <citation type="submission" date="2022-11" db="EMBL/GenBank/DDBJ databases">
        <title>Centuries of genome instability and evolution in soft-shell clam transmissible cancer (bioRxiv).</title>
        <authorList>
            <person name="Hart S.F.M."/>
            <person name="Yonemitsu M.A."/>
            <person name="Giersch R.M."/>
            <person name="Beal B.F."/>
            <person name="Arriagada G."/>
            <person name="Davis B.W."/>
            <person name="Ostrander E.A."/>
            <person name="Goff S.P."/>
            <person name="Metzger M.J."/>
        </authorList>
    </citation>
    <scope>NUCLEOTIDE SEQUENCE</scope>
    <source>
        <strain evidence="3">MELC-2E11</strain>
        <tissue evidence="3">Siphon/mantle</tissue>
    </source>
</reference>
<gene>
    <name evidence="3" type="ORF">MAR_025332</name>
</gene>
<feature type="chain" id="PRO_5046998267" evidence="1">
    <location>
        <begin position="25"/>
        <end position="442"/>
    </location>
</feature>
<evidence type="ECO:0000256" key="1">
    <source>
        <dbReference type="SAM" id="SignalP"/>
    </source>
</evidence>
<evidence type="ECO:0000313" key="4">
    <source>
        <dbReference type="Proteomes" id="UP001164746"/>
    </source>
</evidence>
<dbReference type="SMART" id="SM00256">
    <property type="entry name" value="FBOX"/>
    <property type="match status" value="1"/>
</dbReference>
<dbReference type="InterPro" id="IPR032675">
    <property type="entry name" value="LRR_dom_sf"/>
</dbReference>
<dbReference type="PANTHER" id="PTHR20933:SF3">
    <property type="entry name" value="F-BOX ONLY PROTEIN 33"/>
    <property type="match status" value="1"/>
</dbReference>
<evidence type="ECO:0000313" key="3">
    <source>
        <dbReference type="EMBL" id="WAR00960.1"/>
    </source>
</evidence>
<dbReference type="Pfam" id="PF12937">
    <property type="entry name" value="F-box-like"/>
    <property type="match status" value="1"/>
</dbReference>
<keyword evidence="4" id="KW-1185">Reference proteome</keyword>
<dbReference type="SUPFAM" id="SSF81383">
    <property type="entry name" value="F-box domain"/>
    <property type="match status" value="1"/>
</dbReference>
<protein>
    <submittedName>
        <fullName evidence="3">FBX33-like protein</fullName>
    </submittedName>
</protein>
<dbReference type="EMBL" id="CP111014">
    <property type="protein sequence ID" value="WAR00960.1"/>
    <property type="molecule type" value="Genomic_DNA"/>
</dbReference>
<dbReference type="SUPFAM" id="SSF52047">
    <property type="entry name" value="RNI-like"/>
    <property type="match status" value="1"/>
</dbReference>
<sequence length="442" mass="50279">MAGDSWAFMPSVLIVEILSYLSQSDRLNASSVCIRWRSCLFQSKLWRTLSLNLHRSNKERTNFLTDICGRFARKCAVTFNPHNIDEVKTCMNVLDVLAININLQVFELKPSSCHFQFIDRLENVIQSCRRLKHISLGCSEDLQAHSNALFESLASRHSVSLEALHIASVKEDSENYGIIDLKVDLFQNFSCLKHLSIDFDFVDSRLLAAFCKNGKPGLEKLVIHVHGIEPDHEIIPNSLWQQFTSYNKNVKVTLNLMHSIAGVQKLVDILKPDLPLQHYRQFFCTQLSTAAIGLMGNQYSRTLKSVHIVDGMEFGFPAWYNISTNEDPFVMLAWKCPHLSRLTLIGYEVADEDIVAIARLRSDSLESLDIPDACIRWETSHDTHIIGGVQPEFTDKVSESLGRRWRPLEDSQLPQAVWDSWADAEEAYSHILLSDQAYSHTA</sequence>